<keyword evidence="3" id="KW-1185">Reference proteome</keyword>
<gene>
    <name evidence="2" type="ORF">DPMN_099489</name>
</gene>
<evidence type="ECO:0008006" key="4">
    <source>
        <dbReference type="Google" id="ProtNLM"/>
    </source>
</evidence>
<reference evidence="2" key="1">
    <citation type="journal article" date="2019" name="bioRxiv">
        <title>The Genome of the Zebra Mussel, Dreissena polymorpha: A Resource for Invasive Species Research.</title>
        <authorList>
            <person name="McCartney M.A."/>
            <person name="Auch B."/>
            <person name="Kono T."/>
            <person name="Mallez S."/>
            <person name="Zhang Y."/>
            <person name="Obille A."/>
            <person name="Becker A."/>
            <person name="Abrahante J.E."/>
            <person name="Garbe J."/>
            <person name="Badalamenti J.P."/>
            <person name="Herman A."/>
            <person name="Mangelson H."/>
            <person name="Liachko I."/>
            <person name="Sullivan S."/>
            <person name="Sone E.D."/>
            <person name="Koren S."/>
            <person name="Silverstein K.A.T."/>
            <person name="Beckman K.B."/>
            <person name="Gohl D.M."/>
        </authorList>
    </citation>
    <scope>NUCLEOTIDE SEQUENCE</scope>
    <source>
        <strain evidence="2">Duluth1</strain>
        <tissue evidence="2">Whole animal</tissue>
    </source>
</reference>
<keyword evidence="1" id="KW-0732">Signal</keyword>
<dbReference type="AlphaFoldDB" id="A0A9D4LFK1"/>
<feature type="chain" id="PRO_5038626888" description="Secreted protein" evidence="1">
    <location>
        <begin position="21"/>
        <end position="71"/>
    </location>
</feature>
<evidence type="ECO:0000313" key="2">
    <source>
        <dbReference type="EMBL" id="KAH3856894.1"/>
    </source>
</evidence>
<sequence>MGSPLAALAPVLGLPVQALGVDPDLPLGHGLVVGLEKLPGQHDDVLALVVVDQVQVLQRGDHVLLLDGRQL</sequence>
<feature type="signal peptide" evidence="1">
    <location>
        <begin position="1"/>
        <end position="20"/>
    </location>
</feature>
<evidence type="ECO:0000313" key="3">
    <source>
        <dbReference type="Proteomes" id="UP000828390"/>
    </source>
</evidence>
<comment type="caution">
    <text evidence="2">The sequence shown here is derived from an EMBL/GenBank/DDBJ whole genome shotgun (WGS) entry which is preliminary data.</text>
</comment>
<proteinExistence type="predicted"/>
<organism evidence="2 3">
    <name type="scientific">Dreissena polymorpha</name>
    <name type="common">Zebra mussel</name>
    <name type="synonym">Mytilus polymorpha</name>
    <dbReference type="NCBI Taxonomy" id="45954"/>
    <lineage>
        <taxon>Eukaryota</taxon>
        <taxon>Metazoa</taxon>
        <taxon>Spiralia</taxon>
        <taxon>Lophotrochozoa</taxon>
        <taxon>Mollusca</taxon>
        <taxon>Bivalvia</taxon>
        <taxon>Autobranchia</taxon>
        <taxon>Heteroconchia</taxon>
        <taxon>Euheterodonta</taxon>
        <taxon>Imparidentia</taxon>
        <taxon>Neoheterodontei</taxon>
        <taxon>Myida</taxon>
        <taxon>Dreissenoidea</taxon>
        <taxon>Dreissenidae</taxon>
        <taxon>Dreissena</taxon>
    </lineage>
</organism>
<protein>
    <recommendedName>
        <fullName evidence="4">Secreted protein</fullName>
    </recommendedName>
</protein>
<dbReference type="EMBL" id="JAIWYP010000003">
    <property type="protein sequence ID" value="KAH3856894.1"/>
    <property type="molecule type" value="Genomic_DNA"/>
</dbReference>
<name>A0A9D4LFK1_DREPO</name>
<dbReference type="Proteomes" id="UP000828390">
    <property type="component" value="Unassembled WGS sequence"/>
</dbReference>
<reference evidence="2" key="2">
    <citation type="submission" date="2020-11" db="EMBL/GenBank/DDBJ databases">
        <authorList>
            <person name="McCartney M.A."/>
            <person name="Auch B."/>
            <person name="Kono T."/>
            <person name="Mallez S."/>
            <person name="Becker A."/>
            <person name="Gohl D.M."/>
            <person name="Silverstein K.A.T."/>
            <person name="Koren S."/>
            <person name="Bechman K.B."/>
            <person name="Herman A."/>
            <person name="Abrahante J.E."/>
            <person name="Garbe J."/>
        </authorList>
    </citation>
    <scope>NUCLEOTIDE SEQUENCE</scope>
    <source>
        <strain evidence="2">Duluth1</strain>
        <tissue evidence="2">Whole animal</tissue>
    </source>
</reference>
<evidence type="ECO:0000256" key="1">
    <source>
        <dbReference type="SAM" id="SignalP"/>
    </source>
</evidence>
<accession>A0A9D4LFK1</accession>